<dbReference type="Proteomes" id="UP000265618">
    <property type="component" value="Unassembled WGS sequence"/>
</dbReference>
<evidence type="ECO:0000256" key="1">
    <source>
        <dbReference type="SAM" id="MobiDB-lite"/>
    </source>
</evidence>
<sequence length="119" mass="13324">MVLSLSWHLLHPPVPPTPSTHPVAKALGLRAPAKDLQPVLASVADGAWMSLEGEVGRSLWGAREGPVESERDRRERLRMEAETRKAEAAAKNKAKILESRRRKQQKKREHAARRAKAQK</sequence>
<gene>
    <name evidence="2" type="ORF">KIPB_009341</name>
</gene>
<organism evidence="2 3">
    <name type="scientific">Kipferlia bialata</name>
    <dbReference type="NCBI Taxonomy" id="797122"/>
    <lineage>
        <taxon>Eukaryota</taxon>
        <taxon>Metamonada</taxon>
        <taxon>Carpediemonas-like organisms</taxon>
        <taxon>Kipferlia</taxon>
    </lineage>
</organism>
<name>A0A391NY03_9EUKA</name>
<proteinExistence type="predicted"/>
<feature type="compositionally biased region" description="Basic residues" evidence="1">
    <location>
        <begin position="100"/>
        <end position="119"/>
    </location>
</feature>
<accession>A0A391NY03</accession>
<dbReference type="AlphaFoldDB" id="A0A391NY03"/>
<evidence type="ECO:0000313" key="3">
    <source>
        <dbReference type="Proteomes" id="UP000265618"/>
    </source>
</evidence>
<feature type="region of interest" description="Disordered" evidence="1">
    <location>
        <begin position="62"/>
        <end position="119"/>
    </location>
</feature>
<protein>
    <submittedName>
        <fullName evidence="2">Uncharacterized protein</fullName>
    </submittedName>
</protein>
<feature type="compositionally biased region" description="Basic and acidic residues" evidence="1">
    <location>
        <begin position="65"/>
        <end position="99"/>
    </location>
</feature>
<comment type="caution">
    <text evidence="2">The sequence shown here is derived from an EMBL/GenBank/DDBJ whole genome shotgun (WGS) entry which is preliminary data.</text>
</comment>
<keyword evidence="3" id="KW-1185">Reference proteome</keyword>
<dbReference type="EMBL" id="BDIP01003141">
    <property type="protein sequence ID" value="GCA63333.1"/>
    <property type="molecule type" value="Genomic_DNA"/>
</dbReference>
<reference evidence="2 3" key="1">
    <citation type="journal article" date="2018" name="PLoS ONE">
        <title>The draft genome of Kipferlia bialata reveals reductive genome evolution in fornicate parasites.</title>
        <authorList>
            <person name="Tanifuji G."/>
            <person name="Takabayashi S."/>
            <person name="Kume K."/>
            <person name="Takagi M."/>
            <person name="Nakayama T."/>
            <person name="Kamikawa R."/>
            <person name="Inagaki Y."/>
            <person name="Hashimoto T."/>
        </authorList>
    </citation>
    <scope>NUCLEOTIDE SEQUENCE [LARGE SCALE GENOMIC DNA]</scope>
    <source>
        <strain evidence="2">NY0173</strain>
    </source>
</reference>
<evidence type="ECO:0000313" key="2">
    <source>
        <dbReference type="EMBL" id="GCA63333.1"/>
    </source>
</evidence>